<gene>
    <name evidence="7" type="ORF">CH333_07590</name>
</gene>
<dbReference type="Pfam" id="PF03706">
    <property type="entry name" value="LPG_synthase_TM"/>
    <property type="match status" value="1"/>
</dbReference>
<dbReference type="InterPro" id="IPR022791">
    <property type="entry name" value="L-PG_synthase/AglD"/>
</dbReference>
<feature type="transmembrane region" description="Helical" evidence="6">
    <location>
        <begin position="158"/>
        <end position="178"/>
    </location>
</feature>
<evidence type="ECO:0000313" key="8">
    <source>
        <dbReference type="Proteomes" id="UP000215215"/>
    </source>
</evidence>
<dbReference type="PANTHER" id="PTHR40277:SF1">
    <property type="entry name" value="BLL5419 PROTEIN"/>
    <property type="match status" value="1"/>
</dbReference>
<feature type="transmembrane region" description="Helical" evidence="6">
    <location>
        <begin position="52"/>
        <end position="72"/>
    </location>
</feature>
<feature type="transmembrane region" description="Helical" evidence="6">
    <location>
        <begin position="255"/>
        <end position="274"/>
    </location>
</feature>
<protein>
    <recommendedName>
        <fullName evidence="9">Flippase-like domain-containing protein</fullName>
    </recommendedName>
</protein>
<proteinExistence type="predicted"/>
<sequence>MLSLALSLHIMKDKLLNIARIIISLLLLLFLFKRMDLRAVIPLMKGADIPLLMLSFSGYILLLVFSAVRWWWLLTVQGVRLSFIRVLGYYLIGMFFNNFLPPTVGGGAARAIYAGRDTGKNKESFASMTCELALGFIGLFIFVTVLLLFYLGIREGKILFLVFLCGGSVLIFLFCLFLSPHMARRLERPIRRIKLWGMGEKIFDFYSAIRIYRSRKMALFVGILLSLGVQISVGVENFFIGKALGLELGLLPCMVFPSIVGVITILPSIGGLGIREVSYVYFFNLVGITKEASFSLSLLFYIVGVIGSLPGAVLFPLMKRFRNEDIP</sequence>
<feature type="transmembrane region" description="Helical" evidence="6">
    <location>
        <begin position="132"/>
        <end position="152"/>
    </location>
</feature>
<evidence type="ECO:0000256" key="2">
    <source>
        <dbReference type="ARBA" id="ARBA00022475"/>
    </source>
</evidence>
<keyword evidence="4 6" id="KW-1133">Transmembrane helix</keyword>
<evidence type="ECO:0000256" key="5">
    <source>
        <dbReference type="ARBA" id="ARBA00023136"/>
    </source>
</evidence>
<evidence type="ECO:0000256" key="4">
    <source>
        <dbReference type="ARBA" id="ARBA00022989"/>
    </source>
</evidence>
<dbReference type="EMBL" id="NOZQ01000169">
    <property type="protein sequence ID" value="OYD14640.1"/>
    <property type="molecule type" value="Genomic_DNA"/>
</dbReference>
<organism evidence="7 8">
    <name type="scientific">candidate division WOR-3 bacterium JGI_Cruoil_03_44_89</name>
    <dbReference type="NCBI Taxonomy" id="1973748"/>
    <lineage>
        <taxon>Bacteria</taxon>
        <taxon>Bacteria division WOR-3</taxon>
    </lineage>
</organism>
<evidence type="ECO:0008006" key="9">
    <source>
        <dbReference type="Google" id="ProtNLM"/>
    </source>
</evidence>
<keyword evidence="5 6" id="KW-0472">Membrane</keyword>
<evidence type="ECO:0000256" key="6">
    <source>
        <dbReference type="SAM" id="Phobius"/>
    </source>
</evidence>
<comment type="caution">
    <text evidence="7">The sequence shown here is derived from an EMBL/GenBank/DDBJ whole genome shotgun (WGS) entry which is preliminary data.</text>
</comment>
<name>A0A235BQ66_UNCW3</name>
<feature type="transmembrane region" description="Helical" evidence="6">
    <location>
        <begin position="15"/>
        <end position="32"/>
    </location>
</feature>
<comment type="subcellular location">
    <subcellularLocation>
        <location evidence="1">Cell membrane</location>
        <topology evidence="1">Multi-pass membrane protein</topology>
    </subcellularLocation>
</comment>
<dbReference type="NCBIfam" id="TIGR00374">
    <property type="entry name" value="flippase-like domain"/>
    <property type="match status" value="1"/>
</dbReference>
<evidence type="ECO:0000313" key="7">
    <source>
        <dbReference type="EMBL" id="OYD14640.1"/>
    </source>
</evidence>
<dbReference type="AlphaFoldDB" id="A0A235BQ66"/>
<feature type="transmembrane region" description="Helical" evidence="6">
    <location>
        <begin position="217"/>
        <end position="235"/>
    </location>
</feature>
<feature type="transmembrane region" description="Helical" evidence="6">
    <location>
        <begin position="294"/>
        <end position="318"/>
    </location>
</feature>
<evidence type="ECO:0000256" key="1">
    <source>
        <dbReference type="ARBA" id="ARBA00004651"/>
    </source>
</evidence>
<keyword evidence="2" id="KW-1003">Cell membrane</keyword>
<dbReference type="Proteomes" id="UP000215215">
    <property type="component" value="Unassembled WGS sequence"/>
</dbReference>
<dbReference type="GO" id="GO:0005886">
    <property type="term" value="C:plasma membrane"/>
    <property type="evidence" value="ECO:0007669"/>
    <property type="project" value="UniProtKB-SubCell"/>
</dbReference>
<keyword evidence="3 6" id="KW-0812">Transmembrane</keyword>
<reference evidence="7 8" key="1">
    <citation type="submission" date="2017-07" db="EMBL/GenBank/DDBJ databases">
        <title>Recovery of genomes from metagenomes via a dereplication, aggregation, and scoring strategy.</title>
        <authorList>
            <person name="Sieber C.M."/>
            <person name="Probst A.J."/>
            <person name="Sharrar A."/>
            <person name="Thomas B.C."/>
            <person name="Hess M."/>
            <person name="Tringe S.G."/>
            <person name="Banfield J.F."/>
        </authorList>
    </citation>
    <scope>NUCLEOTIDE SEQUENCE [LARGE SCALE GENOMIC DNA]</scope>
    <source>
        <strain evidence="7">JGI_Cruoil_03_44_89</strain>
    </source>
</reference>
<feature type="transmembrane region" description="Helical" evidence="6">
    <location>
        <begin position="87"/>
        <end position="112"/>
    </location>
</feature>
<evidence type="ECO:0000256" key="3">
    <source>
        <dbReference type="ARBA" id="ARBA00022692"/>
    </source>
</evidence>
<dbReference type="PANTHER" id="PTHR40277">
    <property type="entry name" value="BLL5419 PROTEIN"/>
    <property type="match status" value="1"/>
</dbReference>
<accession>A0A235BQ66</accession>